<evidence type="ECO:0000313" key="2">
    <source>
        <dbReference type="EMBL" id="KAL3861519.1"/>
    </source>
</evidence>
<reference evidence="2 3" key="1">
    <citation type="submission" date="2024-11" db="EMBL/GenBank/DDBJ databases">
        <title>Chromosome-level genome assembly of the freshwater bivalve Anodonta woodiana.</title>
        <authorList>
            <person name="Chen X."/>
        </authorList>
    </citation>
    <scope>NUCLEOTIDE SEQUENCE [LARGE SCALE GENOMIC DNA]</scope>
    <source>
        <strain evidence="2">MN2024</strain>
        <tissue evidence="2">Gills</tissue>
    </source>
</reference>
<gene>
    <name evidence="2" type="ORF">ACJMK2_007548</name>
</gene>
<accession>A0ABD3VIV4</accession>
<feature type="non-terminal residue" evidence="2">
    <location>
        <position position="1"/>
    </location>
</feature>
<evidence type="ECO:0000259" key="1">
    <source>
        <dbReference type="Pfam" id="PF17921"/>
    </source>
</evidence>
<dbReference type="PANTHER" id="PTHR37984:SF8">
    <property type="entry name" value="CCHC-TYPE DOMAIN-CONTAINING PROTEIN"/>
    <property type="match status" value="1"/>
</dbReference>
<evidence type="ECO:0000313" key="3">
    <source>
        <dbReference type="Proteomes" id="UP001634394"/>
    </source>
</evidence>
<dbReference type="PANTHER" id="PTHR37984">
    <property type="entry name" value="PROTEIN CBG26694"/>
    <property type="match status" value="1"/>
</dbReference>
<name>A0ABD3VIV4_SINWO</name>
<organism evidence="2 3">
    <name type="scientific">Sinanodonta woodiana</name>
    <name type="common">Chinese pond mussel</name>
    <name type="synonym">Anodonta woodiana</name>
    <dbReference type="NCBI Taxonomy" id="1069815"/>
    <lineage>
        <taxon>Eukaryota</taxon>
        <taxon>Metazoa</taxon>
        <taxon>Spiralia</taxon>
        <taxon>Lophotrochozoa</taxon>
        <taxon>Mollusca</taxon>
        <taxon>Bivalvia</taxon>
        <taxon>Autobranchia</taxon>
        <taxon>Heteroconchia</taxon>
        <taxon>Palaeoheterodonta</taxon>
        <taxon>Unionida</taxon>
        <taxon>Unionoidea</taxon>
        <taxon>Unionidae</taxon>
        <taxon>Unioninae</taxon>
        <taxon>Sinanodonta</taxon>
    </lineage>
</organism>
<feature type="domain" description="Integrase zinc-binding" evidence="1">
    <location>
        <begin position="39"/>
        <end position="88"/>
    </location>
</feature>
<sequence length="90" mass="10605">TGWPKEKKKLSQELQYYFPFREELTLQNGLIFKSDRVVIPATLKGSIMERLHSSHIGIQGCLRRAREAVYWPNMNREIENYIAKCETYNA</sequence>
<dbReference type="Gene3D" id="1.10.340.70">
    <property type="match status" value="1"/>
</dbReference>
<dbReference type="InterPro" id="IPR041588">
    <property type="entry name" value="Integrase_H2C2"/>
</dbReference>
<dbReference type="Proteomes" id="UP001634394">
    <property type="component" value="Unassembled WGS sequence"/>
</dbReference>
<proteinExistence type="predicted"/>
<keyword evidence="3" id="KW-1185">Reference proteome</keyword>
<protein>
    <recommendedName>
        <fullName evidence="1">Integrase zinc-binding domain-containing protein</fullName>
    </recommendedName>
</protein>
<dbReference type="Pfam" id="PF17921">
    <property type="entry name" value="Integrase_H2C2"/>
    <property type="match status" value="1"/>
</dbReference>
<dbReference type="FunFam" id="1.10.340.70:FF:000003">
    <property type="entry name" value="Protein CBG25708"/>
    <property type="match status" value="1"/>
</dbReference>
<dbReference type="InterPro" id="IPR050951">
    <property type="entry name" value="Retrovirus_Pol_polyprotein"/>
</dbReference>
<dbReference type="AlphaFoldDB" id="A0ABD3VIV4"/>
<dbReference type="EMBL" id="JBJQND010000011">
    <property type="protein sequence ID" value="KAL3861519.1"/>
    <property type="molecule type" value="Genomic_DNA"/>
</dbReference>
<comment type="caution">
    <text evidence="2">The sequence shown here is derived from an EMBL/GenBank/DDBJ whole genome shotgun (WGS) entry which is preliminary data.</text>
</comment>